<feature type="compositionally biased region" description="Acidic residues" evidence="1">
    <location>
        <begin position="287"/>
        <end position="297"/>
    </location>
</feature>
<accession>A0A9P5YCR2</accession>
<dbReference type="InterPro" id="IPR036526">
    <property type="entry name" value="C-N_Hydrolase_sf"/>
</dbReference>
<evidence type="ECO:0000313" key="4">
    <source>
        <dbReference type="Proteomes" id="UP000807353"/>
    </source>
</evidence>
<feature type="compositionally biased region" description="Polar residues" evidence="1">
    <location>
        <begin position="274"/>
        <end position="285"/>
    </location>
</feature>
<organism evidence="3 4">
    <name type="scientific">Collybia nuda</name>
    <dbReference type="NCBI Taxonomy" id="64659"/>
    <lineage>
        <taxon>Eukaryota</taxon>
        <taxon>Fungi</taxon>
        <taxon>Dikarya</taxon>
        <taxon>Basidiomycota</taxon>
        <taxon>Agaricomycotina</taxon>
        <taxon>Agaricomycetes</taxon>
        <taxon>Agaricomycetidae</taxon>
        <taxon>Agaricales</taxon>
        <taxon>Tricholomatineae</taxon>
        <taxon>Clitocybaceae</taxon>
        <taxon>Collybia</taxon>
    </lineage>
</organism>
<protein>
    <submittedName>
        <fullName evidence="3">Carbon-nitrogen hydrolase</fullName>
    </submittedName>
</protein>
<dbReference type="Pfam" id="PF00795">
    <property type="entry name" value="CN_hydrolase"/>
    <property type="match status" value="1"/>
</dbReference>
<comment type="caution">
    <text evidence="3">The sequence shown here is derived from an EMBL/GenBank/DDBJ whole genome shotgun (WGS) entry which is preliminary data.</text>
</comment>
<dbReference type="GO" id="GO:0070773">
    <property type="term" value="F:protein-N-terminal glutamine amidohydrolase activity"/>
    <property type="evidence" value="ECO:0007669"/>
    <property type="project" value="InterPro"/>
</dbReference>
<evidence type="ECO:0000313" key="3">
    <source>
        <dbReference type="EMBL" id="KAF9465275.1"/>
    </source>
</evidence>
<evidence type="ECO:0000256" key="1">
    <source>
        <dbReference type="SAM" id="MobiDB-lite"/>
    </source>
</evidence>
<proteinExistence type="predicted"/>
<keyword evidence="4" id="KW-1185">Reference proteome</keyword>
<name>A0A9P5YCR2_9AGAR</name>
<dbReference type="PANTHER" id="PTHR11750">
    <property type="entry name" value="PROTEIN N-TERMINAL AMIDASE"/>
    <property type="match status" value="1"/>
</dbReference>
<dbReference type="EMBL" id="MU150248">
    <property type="protein sequence ID" value="KAF9465275.1"/>
    <property type="molecule type" value="Genomic_DNA"/>
</dbReference>
<feature type="region of interest" description="Disordered" evidence="1">
    <location>
        <begin position="272"/>
        <end position="300"/>
    </location>
</feature>
<dbReference type="Gene3D" id="3.60.110.10">
    <property type="entry name" value="Carbon-nitrogen hydrolase"/>
    <property type="match status" value="1"/>
</dbReference>
<reference evidence="3" key="1">
    <citation type="submission" date="2020-11" db="EMBL/GenBank/DDBJ databases">
        <authorList>
            <consortium name="DOE Joint Genome Institute"/>
            <person name="Ahrendt S."/>
            <person name="Riley R."/>
            <person name="Andreopoulos W."/>
            <person name="Labutti K."/>
            <person name="Pangilinan J."/>
            <person name="Ruiz-Duenas F.J."/>
            <person name="Barrasa J.M."/>
            <person name="Sanchez-Garcia M."/>
            <person name="Camarero S."/>
            <person name="Miyauchi S."/>
            <person name="Serrano A."/>
            <person name="Linde D."/>
            <person name="Babiker R."/>
            <person name="Drula E."/>
            <person name="Ayuso-Fernandez I."/>
            <person name="Pacheco R."/>
            <person name="Padilla G."/>
            <person name="Ferreira P."/>
            <person name="Barriuso J."/>
            <person name="Kellner H."/>
            <person name="Castanera R."/>
            <person name="Alfaro M."/>
            <person name="Ramirez L."/>
            <person name="Pisabarro A.G."/>
            <person name="Kuo A."/>
            <person name="Tritt A."/>
            <person name="Lipzen A."/>
            <person name="He G."/>
            <person name="Yan M."/>
            <person name="Ng V."/>
            <person name="Cullen D."/>
            <person name="Martin F."/>
            <person name="Rosso M.-N."/>
            <person name="Henrissat B."/>
            <person name="Hibbett D."/>
            <person name="Martinez A.T."/>
            <person name="Grigoriev I.V."/>
        </authorList>
    </citation>
    <scope>NUCLEOTIDE SEQUENCE</scope>
    <source>
        <strain evidence="3">CBS 247.69</strain>
    </source>
</reference>
<dbReference type="GO" id="GO:0008418">
    <property type="term" value="F:protein-N-terminal asparagine amidohydrolase activity"/>
    <property type="evidence" value="ECO:0007669"/>
    <property type="project" value="InterPro"/>
</dbReference>
<dbReference type="PROSITE" id="PS50263">
    <property type="entry name" value="CN_HYDROLASE"/>
    <property type="match status" value="1"/>
</dbReference>
<dbReference type="AlphaFoldDB" id="A0A9P5YCR2"/>
<dbReference type="GO" id="GO:0030163">
    <property type="term" value="P:protein catabolic process"/>
    <property type="evidence" value="ECO:0007669"/>
    <property type="project" value="TreeGrafter"/>
</dbReference>
<dbReference type="InterPro" id="IPR003010">
    <property type="entry name" value="C-N_Hydrolase"/>
</dbReference>
<dbReference type="OrthoDB" id="201515at2759"/>
<dbReference type="PANTHER" id="PTHR11750:SF26">
    <property type="entry name" value="PROTEIN N-TERMINAL AMIDASE"/>
    <property type="match status" value="1"/>
</dbReference>
<keyword evidence="3" id="KW-0378">Hydrolase</keyword>
<feature type="domain" description="CN hydrolase" evidence="2">
    <location>
        <begin position="10"/>
        <end position="355"/>
    </location>
</feature>
<dbReference type="Proteomes" id="UP000807353">
    <property type="component" value="Unassembled WGS sequence"/>
</dbReference>
<dbReference type="SUPFAM" id="SSF56317">
    <property type="entry name" value="Carbon-nitrogen hydrolase"/>
    <property type="match status" value="1"/>
</dbReference>
<gene>
    <name evidence="3" type="ORF">BDZ94DRAFT_1160292</name>
</gene>
<evidence type="ECO:0000259" key="2">
    <source>
        <dbReference type="PROSITE" id="PS50263"/>
    </source>
</evidence>
<sequence length="355" mass="39916">MSVTQRKAPLRIGVVQFCPKIGEVENNITRARELCRNIEPRSIDFLCFSEMAFTGYVFDSAKAISPYLEDPRTGPTSKFCQELAMHLSCYVVAGYPERLASHEVEPHDHVEKTNEALESAKSEEKSQIRMQVGANSLALYGPSGEWIGGYRKTNLFETDMTWAKPGTGFTTFSQEHNPHLTNVTFGICMDLNPQPPVLWTSSDGPYELADYCIKSETRLLIMLNSWLDSGTEDEDSIEEDEGDAEHSHDWQTLRYWSARLLPLWKRDGRRRGSTDTIYSGSSNASEGEQEDIAEEEERTPSETIVVICNRSGEENGKTFAGSSAIFSMNAGSGRPKLLDMMSRRGEEVRVWNLLV</sequence>
<dbReference type="InterPro" id="IPR039703">
    <property type="entry name" value="Nta1"/>
</dbReference>